<evidence type="ECO:0000313" key="2">
    <source>
        <dbReference type="EMBL" id="XBG61961.1"/>
    </source>
</evidence>
<dbReference type="NCBIfam" id="NF038133">
    <property type="entry name" value="choice_anch_L"/>
    <property type="match status" value="1"/>
</dbReference>
<organism evidence="2">
    <name type="scientific">Pontimicrobium sp. SW4</name>
    <dbReference type="NCBI Taxonomy" id="3153519"/>
    <lineage>
        <taxon>Bacteria</taxon>
        <taxon>Pseudomonadati</taxon>
        <taxon>Bacteroidota</taxon>
        <taxon>Flavobacteriia</taxon>
        <taxon>Flavobacteriales</taxon>
        <taxon>Flavobacteriaceae</taxon>
        <taxon>Pontimicrobium</taxon>
    </lineage>
</organism>
<gene>
    <name evidence="2" type="ORF">ABGB03_03445</name>
</gene>
<sequence length="1609" mass="177017">MRITYLFSLLCVLLCTSVYSQRISIDNSQSVQTLIENNLAEGCVEITNISSSVNGTVNGFSSFGYFERANTNFPFENGIMLSTGNANSAGNTVNTNILNEGELTWGTDPDLENALGITDTHNATSIEFDFVSISNLIQFNYILASEEYFGNFPCEYSDGFAFLIKEAGTANPYTNIALIPGTNTPVNTNTVHDEIVGFCPSENEQYFDGYSMGDTNYNGRTTVLTATANINPNVLYRIKLVIADQNDENYDSAVFIQGNSFNPTVDLSPDINTCAQSYTINGDILNPLATYVWYKNGILLPTETNTTLNVNSSGDYTVEITIPLNSTNCVIEDTVEIVLNSEQTVNPITDYELCDDASEDGIEFFDLTIKDNEITNAVTPGTYNISYHLSNVDAQNNLNPITTPIQNTTNPQPIFVRIEDINTGCMAYTNFNLIVNSLPNIVNPTPIVLCDDTVADGSTQIDLTQADNEITQGNPDLRVTYHLSQVDADNGINAIPSPYVNTLQSEQLFVRVINTNTGCVNTTTIDIVVLDRPVVNPNLPPLNACDNDNDGFAFFDLTQIIPDLLQGLTGVTVTFHTSNADATNNTNPIADASNYENITANTQNIYIRIEDDTTGCFTIVPIIIHTNLLNTGTAIQDFETCDDSSGDGIESFDLLDIASTIINNLANTNITFYETENDMDNNINPIDQNVPYIVNASPQIIFIKIENDNCDYQSQINLVVNPPITLAPVATIDYCDTDDDGFILLDLNSFDSLVNNGLFGVSVRYFTSQTDANNNTNVLPQFYTNTSTPQTFYARVSDNLTGCFSTIPFDINVIPAPTVNSPIKIIICDDDQDAFSVIDLDALIPSIVSSTTDLAISFHTTLNDLHNNTNAIIASSAFSATNQTIYTRVESTITGCYAIAEIPVTVNTLPVFPIISTFENCETDGNQTTDFLFNTKDSEILNGQTGKQVLYFETELDAINRTNSIDKNSNYTNTSSPQTIYIRVENITDQSCYGTSSFIIEVGSVPLFNPPTNFIVCDDITNDGLEVFDLNEKTLEISQGSPETLSITYYTSLTDAENMQNDIGDNYTNVSNPQQIYARIENGTYCHAIAEFGLNVIQVPTVNLPSALSNCDTDYDGISTFDLTVAEFEILDLRNNGIIITYFESLETLESNTNTISNPETYNNIANPQTVFVKVENTLSGCYVSIPLELEVNLPPNINTIPTIDICDNDTDIYDLNEATQILFSNTSNTLITYHFSLADAQNNQNDIGSTYNYTSSNETLYVRAENTITTCVAISSFELVVYQNPIANTPPNLESCDDDYDFTLFFDLSQQTSSVLGVQNPVNFTVTYHETSNNAQNGEYAISNLNYEAVDGQEIFIRLENNTTGCFDTASFFTNVQRKPVVNIPQQTICLDNFPLTVMAGELVAGDTYLWSTGETTSEIDIHQIGQYWVTVTTPNGCTTSTIFDVIESEQATIEVTETVDFSDPNNITITISGIGNYMYVLDGGEPQESNVFENVSLGSHTVTIIDLNGCASISREVVVIDTPKFMTPNGDGYFDTWHISGIEHLSGTTISIFDRYGKQMTFLTSETEGWDGTYNGLNMPASDYWFVANVKQNGAEFQVKGHFALRR</sequence>
<feature type="signal peptide" evidence="1">
    <location>
        <begin position="1"/>
        <end position="20"/>
    </location>
</feature>
<accession>A0AAU7BUZ8</accession>
<reference evidence="2" key="1">
    <citation type="submission" date="2024-05" db="EMBL/GenBank/DDBJ databases">
        <title>Pontimicrobium maritimus sp. nov., isolated form sea water.</title>
        <authorList>
            <person name="Muhammad N."/>
            <person name="Vuong T.Q."/>
            <person name="Han H.L."/>
            <person name="Kim S.-G."/>
        </authorList>
    </citation>
    <scope>NUCLEOTIDE SEQUENCE</scope>
    <source>
        <strain evidence="2">SW4</strain>
    </source>
</reference>
<feature type="chain" id="PRO_5043313456" evidence="1">
    <location>
        <begin position="21"/>
        <end position="1609"/>
    </location>
</feature>
<protein>
    <submittedName>
        <fullName evidence="2">Choice-of-anchor L domain-containing protein</fullName>
    </submittedName>
</protein>
<proteinExistence type="predicted"/>
<dbReference type="RefSeq" id="WP_347924847.1">
    <property type="nucleotide sequence ID" value="NZ_CP157199.1"/>
</dbReference>
<keyword evidence="1" id="KW-0732">Signal</keyword>
<name>A0AAU7BUZ8_9FLAO</name>
<dbReference type="EMBL" id="CP157199">
    <property type="protein sequence ID" value="XBG61961.1"/>
    <property type="molecule type" value="Genomic_DNA"/>
</dbReference>
<dbReference type="InterPro" id="IPR026341">
    <property type="entry name" value="T9SS_type_B"/>
</dbReference>
<dbReference type="Pfam" id="PF13585">
    <property type="entry name" value="CHU_C"/>
    <property type="match status" value="1"/>
</dbReference>
<evidence type="ECO:0000256" key="1">
    <source>
        <dbReference type="SAM" id="SignalP"/>
    </source>
</evidence>
<dbReference type="InterPro" id="IPR049804">
    <property type="entry name" value="Choice_anch_L"/>
</dbReference>
<dbReference type="NCBIfam" id="TIGR04131">
    <property type="entry name" value="Bac_Flav_CTERM"/>
    <property type="match status" value="1"/>
</dbReference>